<keyword evidence="5 6" id="KW-0472">Membrane</keyword>
<feature type="transmembrane region" description="Helical" evidence="6">
    <location>
        <begin position="27"/>
        <end position="51"/>
    </location>
</feature>
<protein>
    <recommendedName>
        <fullName evidence="9">Membrane protein involved in the export of O-antigen and teichoic acid</fullName>
    </recommendedName>
</protein>
<feature type="transmembrane region" description="Helical" evidence="6">
    <location>
        <begin position="166"/>
        <end position="185"/>
    </location>
</feature>
<feature type="transmembrane region" description="Helical" evidence="6">
    <location>
        <begin position="342"/>
        <end position="359"/>
    </location>
</feature>
<dbReference type="InterPro" id="IPR050833">
    <property type="entry name" value="Poly_Biosynth_Transport"/>
</dbReference>
<proteinExistence type="predicted"/>
<dbReference type="EMBL" id="JACSQP010000003">
    <property type="protein sequence ID" value="MBD7957066.1"/>
    <property type="molecule type" value="Genomic_DNA"/>
</dbReference>
<feature type="transmembrane region" description="Helical" evidence="6">
    <location>
        <begin position="235"/>
        <end position="263"/>
    </location>
</feature>
<feature type="transmembrane region" description="Helical" evidence="6">
    <location>
        <begin position="63"/>
        <end position="87"/>
    </location>
</feature>
<reference evidence="7 8" key="1">
    <citation type="submission" date="2020-08" db="EMBL/GenBank/DDBJ databases">
        <title>A Genomic Blueprint of the Chicken Gut Microbiome.</title>
        <authorList>
            <person name="Gilroy R."/>
            <person name="Ravi A."/>
            <person name="Getino M."/>
            <person name="Pursley I."/>
            <person name="Horton D.L."/>
            <person name="Alikhan N.-F."/>
            <person name="Baker D."/>
            <person name="Gharbi K."/>
            <person name="Hall N."/>
            <person name="Watson M."/>
            <person name="Adriaenssens E.M."/>
            <person name="Foster-Nyarko E."/>
            <person name="Jarju S."/>
            <person name="Secka A."/>
            <person name="Antonio M."/>
            <person name="Oren A."/>
            <person name="Chaudhuri R."/>
            <person name="La Ragione R.M."/>
            <person name="Hildebrand F."/>
            <person name="Pallen M.J."/>
        </authorList>
    </citation>
    <scope>NUCLEOTIDE SEQUENCE [LARGE SCALE GENOMIC DNA]</scope>
    <source>
        <strain evidence="7 8">Sa4CUA7</strain>
    </source>
</reference>
<evidence type="ECO:0000256" key="1">
    <source>
        <dbReference type="ARBA" id="ARBA00004651"/>
    </source>
</evidence>
<keyword evidence="8" id="KW-1185">Reference proteome</keyword>
<evidence type="ECO:0000256" key="2">
    <source>
        <dbReference type="ARBA" id="ARBA00022475"/>
    </source>
</evidence>
<keyword evidence="2" id="KW-1003">Cell membrane</keyword>
<dbReference type="RefSeq" id="WP_191718140.1">
    <property type="nucleotide sequence ID" value="NZ_JACSQP010000003.1"/>
</dbReference>
<sequence length="443" mass="44897">MTSASRTLPVAPETSVDVGQRITRDSLWLTSGYAVTSVSGFVFWMLAAVWIPQTQLGLEASALSIIMAAAALASNGPGSALVVMLPLGGPAAWSVLRRAYAATAVIAAVCGVGAGVLVAVVLVPALPFAVSVLAVAACTVVWALFNVQTQALAGAADARGTLLVNGAANLVKLALLAVFAFGAAWMPHPLVTATIIPAAAAVAVGAFALVPRALRREQARRPSTRTWDAATARAFGLFTAQNAVAVGVVMCAGLSLSFVVTALSSPAEGAVFAIAYQFSVALDLVGVAVATALAKSAAADFAPSAGLARSYMLKVLLVVGVLGVAVTVATPVLFLIAGRDYSPLYGMAVVGALALASIIRPGFDIWSALSRARHRVRPVLWSNLLYVSILFGVVLLLVPTLGALGAALAMVCGVTALAAVGAVGLRRVRDLPARASDPKAVAA</sequence>
<feature type="transmembrane region" description="Helical" evidence="6">
    <location>
        <begin position="315"/>
        <end position="336"/>
    </location>
</feature>
<name>A0ABR8S0P4_9MICO</name>
<gene>
    <name evidence="7" type="ORF">H9651_05415</name>
</gene>
<organism evidence="7 8">
    <name type="scientific">Microbacterium pullorum</name>
    <dbReference type="NCBI Taxonomy" id="2762236"/>
    <lineage>
        <taxon>Bacteria</taxon>
        <taxon>Bacillati</taxon>
        <taxon>Actinomycetota</taxon>
        <taxon>Actinomycetes</taxon>
        <taxon>Micrococcales</taxon>
        <taxon>Microbacteriaceae</taxon>
        <taxon>Microbacterium</taxon>
    </lineage>
</organism>
<feature type="transmembrane region" description="Helical" evidence="6">
    <location>
        <begin position="380"/>
        <end position="398"/>
    </location>
</feature>
<comment type="subcellular location">
    <subcellularLocation>
        <location evidence="1">Cell membrane</location>
        <topology evidence="1">Multi-pass membrane protein</topology>
    </subcellularLocation>
</comment>
<dbReference type="PANTHER" id="PTHR30250:SF11">
    <property type="entry name" value="O-ANTIGEN TRANSPORTER-RELATED"/>
    <property type="match status" value="1"/>
</dbReference>
<evidence type="ECO:0008006" key="9">
    <source>
        <dbReference type="Google" id="ProtNLM"/>
    </source>
</evidence>
<feature type="transmembrane region" description="Helical" evidence="6">
    <location>
        <begin position="404"/>
        <end position="425"/>
    </location>
</feature>
<feature type="transmembrane region" description="Helical" evidence="6">
    <location>
        <begin position="128"/>
        <end position="145"/>
    </location>
</feature>
<feature type="transmembrane region" description="Helical" evidence="6">
    <location>
        <begin position="191"/>
        <end position="214"/>
    </location>
</feature>
<evidence type="ECO:0000256" key="6">
    <source>
        <dbReference type="SAM" id="Phobius"/>
    </source>
</evidence>
<evidence type="ECO:0000256" key="5">
    <source>
        <dbReference type="ARBA" id="ARBA00023136"/>
    </source>
</evidence>
<keyword evidence="4 6" id="KW-1133">Transmembrane helix</keyword>
<dbReference type="PANTHER" id="PTHR30250">
    <property type="entry name" value="PST FAMILY PREDICTED COLANIC ACID TRANSPORTER"/>
    <property type="match status" value="1"/>
</dbReference>
<feature type="transmembrane region" description="Helical" evidence="6">
    <location>
        <begin position="269"/>
        <end position="294"/>
    </location>
</feature>
<evidence type="ECO:0000313" key="8">
    <source>
        <dbReference type="Proteomes" id="UP000648352"/>
    </source>
</evidence>
<evidence type="ECO:0000256" key="4">
    <source>
        <dbReference type="ARBA" id="ARBA00022989"/>
    </source>
</evidence>
<feature type="transmembrane region" description="Helical" evidence="6">
    <location>
        <begin position="99"/>
        <end position="122"/>
    </location>
</feature>
<evidence type="ECO:0000256" key="3">
    <source>
        <dbReference type="ARBA" id="ARBA00022692"/>
    </source>
</evidence>
<keyword evidence="3 6" id="KW-0812">Transmembrane</keyword>
<accession>A0ABR8S0P4</accession>
<comment type="caution">
    <text evidence="7">The sequence shown here is derived from an EMBL/GenBank/DDBJ whole genome shotgun (WGS) entry which is preliminary data.</text>
</comment>
<dbReference type="Proteomes" id="UP000648352">
    <property type="component" value="Unassembled WGS sequence"/>
</dbReference>
<evidence type="ECO:0000313" key="7">
    <source>
        <dbReference type="EMBL" id="MBD7957066.1"/>
    </source>
</evidence>